<organism evidence="2 3">
    <name type="scientific">Steccherinum ochraceum</name>
    <dbReference type="NCBI Taxonomy" id="92696"/>
    <lineage>
        <taxon>Eukaryota</taxon>
        <taxon>Fungi</taxon>
        <taxon>Dikarya</taxon>
        <taxon>Basidiomycota</taxon>
        <taxon>Agaricomycotina</taxon>
        <taxon>Agaricomycetes</taxon>
        <taxon>Polyporales</taxon>
        <taxon>Steccherinaceae</taxon>
        <taxon>Steccherinum</taxon>
    </lineage>
</organism>
<sequence>MFSCVEQLYLSSVVVCDVKQNFYGIREEAKKVSSAFKIHRIHLDCEHEDRTMKAASKLLSHSRALDELQSLQADEKVQRINEFLTVASPTLRHLDLAVANVKVLKPTFRYDVASPEVTTAELNVLVDAFMQCPAHVPYLTFHLKYNYDDTSYSTMDLLSVDWTALDANLSRRPALIKVLFKLENANEEDELDEEDMELEGIDKDIEILKQRLSRTHARGVLVFEKIGPLDDLNDS</sequence>
<keyword evidence="1" id="KW-0175">Coiled coil</keyword>
<dbReference type="AlphaFoldDB" id="A0A4R0RI90"/>
<dbReference type="Proteomes" id="UP000292702">
    <property type="component" value="Unassembled WGS sequence"/>
</dbReference>
<evidence type="ECO:0000313" key="3">
    <source>
        <dbReference type="Proteomes" id="UP000292702"/>
    </source>
</evidence>
<comment type="caution">
    <text evidence="2">The sequence shown here is derived from an EMBL/GenBank/DDBJ whole genome shotgun (WGS) entry which is preliminary data.</text>
</comment>
<feature type="coiled-coil region" evidence="1">
    <location>
        <begin position="179"/>
        <end position="211"/>
    </location>
</feature>
<name>A0A4R0RI90_9APHY</name>
<proteinExistence type="predicted"/>
<reference evidence="2 3" key="1">
    <citation type="submission" date="2018-11" db="EMBL/GenBank/DDBJ databases">
        <title>Genome assembly of Steccherinum ochraceum LE-BIN_3174, the white-rot fungus of the Steccherinaceae family (The Residual Polyporoid clade, Polyporales, Basidiomycota).</title>
        <authorList>
            <person name="Fedorova T.V."/>
            <person name="Glazunova O.A."/>
            <person name="Landesman E.O."/>
            <person name="Moiseenko K.V."/>
            <person name="Psurtseva N.V."/>
            <person name="Savinova O.S."/>
            <person name="Shakhova N.V."/>
            <person name="Tyazhelova T.V."/>
            <person name="Vasina D.V."/>
        </authorList>
    </citation>
    <scope>NUCLEOTIDE SEQUENCE [LARGE SCALE GENOMIC DNA]</scope>
    <source>
        <strain evidence="2 3">LE-BIN_3174</strain>
    </source>
</reference>
<accession>A0A4R0RI90</accession>
<dbReference type="EMBL" id="RWJN01000107">
    <property type="protein sequence ID" value="TCD67176.1"/>
    <property type="molecule type" value="Genomic_DNA"/>
</dbReference>
<protein>
    <submittedName>
        <fullName evidence="2">Uncharacterized protein</fullName>
    </submittedName>
</protein>
<keyword evidence="3" id="KW-1185">Reference proteome</keyword>
<evidence type="ECO:0000256" key="1">
    <source>
        <dbReference type="SAM" id="Coils"/>
    </source>
</evidence>
<gene>
    <name evidence="2" type="ORF">EIP91_000402</name>
</gene>
<evidence type="ECO:0000313" key="2">
    <source>
        <dbReference type="EMBL" id="TCD67176.1"/>
    </source>
</evidence>